<keyword evidence="2" id="KW-0812">Transmembrane</keyword>
<dbReference type="GeneID" id="81707837"/>
<dbReference type="EMBL" id="PKHA01000001">
    <property type="protein sequence ID" value="PKY99776.1"/>
    <property type="molecule type" value="Genomic_DNA"/>
</dbReference>
<feature type="transmembrane region" description="Helical" evidence="2">
    <location>
        <begin position="80"/>
        <end position="99"/>
    </location>
</feature>
<evidence type="ECO:0000313" key="3">
    <source>
        <dbReference type="EMBL" id="PKY99776.1"/>
    </source>
</evidence>
<keyword evidence="2" id="KW-1133">Transmembrane helix</keyword>
<evidence type="ECO:0000313" key="4">
    <source>
        <dbReference type="Proteomes" id="UP000234778"/>
    </source>
</evidence>
<comment type="caution">
    <text evidence="3">The sequence shown here is derived from an EMBL/GenBank/DDBJ whole genome shotgun (WGS) entry which is preliminary data.</text>
</comment>
<proteinExistence type="predicted"/>
<organism evidence="3 4">
    <name type="scientific">Actinomyces urogenitalis</name>
    <dbReference type="NCBI Taxonomy" id="103621"/>
    <lineage>
        <taxon>Bacteria</taxon>
        <taxon>Bacillati</taxon>
        <taxon>Actinomycetota</taxon>
        <taxon>Actinomycetes</taxon>
        <taxon>Actinomycetales</taxon>
        <taxon>Actinomycetaceae</taxon>
        <taxon>Actinomyces</taxon>
    </lineage>
</organism>
<sequence length="193" mass="20647">MAGEDSLEPGTGRAGAQAEEKGAVRRISYTPAVPDGPDCPWTRDRRTRWWLVVPADLLAVVLIAFFAAACVHDTSQAPELLVGGIISLLAGWVAAWLLARPSDHLETAGRDGASVVVMTWLVWVVARLVAGADGVLGFALMLACFMVIVMGGWRWLYGFAKAQESLTPKAIQRRLDAQEAAGSQSGASQEDED</sequence>
<reference evidence="3 4" key="1">
    <citation type="submission" date="2017-12" db="EMBL/GenBank/DDBJ databases">
        <title>Phylogenetic diversity of female urinary microbiome.</title>
        <authorList>
            <person name="Thomas-White K."/>
            <person name="Wolfe A.J."/>
        </authorList>
    </citation>
    <scope>NUCLEOTIDE SEQUENCE [LARGE SCALE GENOMIC DNA]</scope>
    <source>
        <strain evidence="3 4">UMB0319</strain>
    </source>
</reference>
<evidence type="ECO:0000256" key="2">
    <source>
        <dbReference type="SAM" id="Phobius"/>
    </source>
</evidence>
<keyword evidence="2" id="KW-0472">Membrane</keyword>
<name>A0A2I1KVW6_9ACTO</name>
<protein>
    <submittedName>
        <fullName evidence="3">DUF3054 domain-containing protein</fullName>
    </submittedName>
</protein>
<gene>
    <name evidence="3" type="ORF">CYJ26_02600</name>
</gene>
<accession>A0A2I1KVW6</accession>
<dbReference type="Proteomes" id="UP000234778">
    <property type="component" value="Unassembled WGS sequence"/>
</dbReference>
<dbReference type="AlphaFoldDB" id="A0A2I1KVW6"/>
<evidence type="ECO:0000256" key="1">
    <source>
        <dbReference type="SAM" id="MobiDB-lite"/>
    </source>
</evidence>
<feature type="region of interest" description="Disordered" evidence="1">
    <location>
        <begin position="1"/>
        <end position="22"/>
    </location>
</feature>
<feature type="transmembrane region" description="Helical" evidence="2">
    <location>
        <begin position="136"/>
        <end position="156"/>
    </location>
</feature>
<dbReference type="RefSeq" id="WP_024036699.1">
    <property type="nucleotide sequence ID" value="NZ_CP136961.1"/>
</dbReference>
<feature type="transmembrane region" description="Helical" evidence="2">
    <location>
        <begin position="111"/>
        <end position="130"/>
    </location>
</feature>
<feature type="transmembrane region" description="Helical" evidence="2">
    <location>
        <begin position="49"/>
        <end position="68"/>
    </location>
</feature>